<feature type="region of interest" description="Disordered" evidence="1">
    <location>
        <begin position="196"/>
        <end position="241"/>
    </location>
</feature>
<organism evidence="2 3">
    <name type="scientific">Tetrapyrgos nigripes</name>
    <dbReference type="NCBI Taxonomy" id="182062"/>
    <lineage>
        <taxon>Eukaryota</taxon>
        <taxon>Fungi</taxon>
        <taxon>Dikarya</taxon>
        <taxon>Basidiomycota</taxon>
        <taxon>Agaricomycotina</taxon>
        <taxon>Agaricomycetes</taxon>
        <taxon>Agaricomycetidae</taxon>
        <taxon>Agaricales</taxon>
        <taxon>Marasmiineae</taxon>
        <taxon>Marasmiaceae</taxon>
        <taxon>Tetrapyrgos</taxon>
    </lineage>
</organism>
<dbReference type="PANTHER" id="PTHR33321">
    <property type="match status" value="1"/>
</dbReference>
<dbReference type="PANTHER" id="PTHR33321:SF12">
    <property type="entry name" value="PLANT BASIC SECRETORY PROTEIN (BSP) FAMILY PROTEIN"/>
    <property type="match status" value="1"/>
</dbReference>
<evidence type="ECO:0008006" key="4">
    <source>
        <dbReference type="Google" id="ProtNLM"/>
    </source>
</evidence>
<keyword evidence="3" id="KW-1185">Reference proteome</keyword>
<evidence type="ECO:0000313" key="2">
    <source>
        <dbReference type="EMBL" id="KAF5374935.1"/>
    </source>
</evidence>
<proteinExistence type="predicted"/>
<reference evidence="2 3" key="1">
    <citation type="journal article" date="2020" name="ISME J.">
        <title>Uncovering the hidden diversity of litter-decomposition mechanisms in mushroom-forming fungi.</title>
        <authorList>
            <person name="Floudas D."/>
            <person name="Bentzer J."/>
            <person name="Ahren D."/>
            <person name="Johansson T."/>
            <person name="Persson P."/>
            <person name="Tunlid A."/>
        </authorList>
    </citation>
    <scope>NUCLEOTIDE SEQUENCE [LARGE SCALE GENOMIC DNA]</scope>
    <source>
        <strain evidence="2 3">CBS 291.85</strain>
    </source>
</reference>
<dbReference type="Pfam" id="PF04450">
    <property type="entry name" value="BSP"/>
    <property type="match status" value="1"/>
</dbReference>
<dbReference type="InterPro" id="IPR007541">
    <property type="entry name" value="Uncharacterised_BSP"/>
</dbReference>
<evidence type="ECO:0000313" key="3">
    <source>
        <dbReference type="Proteomes" id="UP000559256"/>
    </source>
</evidence>
<accession>A0A8H5H1L6</accession>
<comment type="caution">
    <text evidence="2">The sequence shown here is derived from an EMBL/GenBank/DDBJ whole genome shotgun (WGS) entry which is preliminary data.</text>
</comment>
<dbReference type="OrthoDB" id="891726at2759"/>
<gene>
    <name evidence="2" type="ORF">D9758_000561</name>
</gene>
<name>A0A8H5H1L6_9AGAR</name>
<dbReference type="Proteomes" id="UP000559256">
    <property type="component" value="Unassembled WGS sequence"/>
</dbReference>
<dbReference type="EMBL" id="JAACJM010000001">
    <property type="protein sequence ID" value="KAF5374935.1"/>
    <property type="molecule type" value="Genomic_DNA"/>
</dbReference>
<protein>
    <recommendedName>
        <fullName evidence="4">Plant basic secretory protein</fullName>
    </recommendedName>
</protein>
<sequence>MPPLPEPGFPELSLTIKDLDHSAVELLYRLVGNPKNILKEGIVECLRGLYGQRYPAPNIIKVSVTFRSFPGVAYTSGSPHNPFSSKEIHFSLDHINNTFNNFKGSKEEKEKRTRDEIRGVLTHELVHGFQWDGKGSCPGGLIEGIADFIRLKASLAPPHWNRSTARPSDPSKGKWDAGYEKTAYFLDWIDRKYSRASTTNAPPPPYSTRPEPSKPTPSLLPGQSGIDQTCHPEQGQSQSHFRPGYTPVYIAPLQMPLPVAVPPQIAGGPENVNIVQKLNAWLRDREYDQKRIWVDVTGKKVNELWTEYCNDKYW</sequence>
<evidence type="ECO:0000256" key="1">
    <source>
        <dbReference type="SAM" id="MobiDB-lite"/>
    </source>
</evidence>
<dbReference type="AlphaFoldDB" id="A0A8H5H1L6"/>